<reference evidence="2 3" key="1">
    <citation type="submission" date="2021-12" db="EMBL/GenBank/DDBJ databases">
        <title>Genome sequencing of bacteria with rrn-lacking chromosome and rrn-plasmid.</title>
        <authorList>
            <person name="Anda M."/>
            <person name="Iwasaki W."/>
        </authorList>
    </citation>
    <scope>NUCLEOTIDE SEQUENCE [LARGE SCALE GENOMIC DNA]</scope>
    <source>
        <strain evidence="2 3">DSM 100852</strain>
        <plasmid evidence="2 3">pFA1</plasmid>
    </source>
</reference>
<name>A0AAU9CHH5_9BACT</name>
<dbReference type="Gene3D" id="3.90.1580.10">
    <property type="entry name" value="paralog of FGE (formylglycine-generating enzyme)"/>
    <property type="match status" value="1"/>
</dbReference>
<organism evidence="2 3">
    <name type="scientific">Fulvitalea axinellae</name>
    <dbReference type="NCBI Taxonomy" id="1182444"/>
    <lineage>
        <taxon>Bacteria</taxon>
        <taxon>Pseudomonadati</taxon>
        <taxon>Bacteroidota</taxon>
        <taxon>Cytophagia</taxon>
        <taxon>Cytophagales</taxon>
        <taxon>Persicobacteraceae</taxon>
        <taxon>Fulvitalea</taxon>
    </lineage>
</organism>
<accession>A0AAU9CHH5</accession>
<proteinExistence type="predicted"/>
<evidence type="ECO:0000259" key="1">
    <source>
        <dbReference type="Pfam" id="PF03781"/>
    </source>
</evidence>
<feature type="domain" description="Sulfatase-modifying factor enzyme-like" evidence="1">
    <location>
        <begin position="67"/>
        <end position="387"/>
    </location>
</feature>
<dbReference type="RefSeq" id="WP_338394755.1">
    <property type="nucleotide sequence ID" value="NZ_AP025315.1"/>
</dbReference>
<gene>
    <name evidence="2" type="ORF">FUAX_40560</name>
</gene>
<dbReference type="PANTHER" id="PTHR23150:SF19">
    <property type="entry name" value="FORMYLGLYCINE-GENERATING ENZYME"/>
    <property type="match status" value="1"/>
</dbReference>
<protein>
    <recommendedName>
        <fullName evidence="1">Sulfatase-modifying factor enzyme-like domain-containing protein</fullName>
    </recommendedName>
</protein>
<dbReference type="KEGG" id="fax:FUAX_40560"/>
<dbReference type="PANTHER" id="PTHR23150">
    <property type="entry name" value="SULFATASE MODIFYING FACTOR 1, 2"/>
    <property type="match status" value="1"/>
</dbReference>
<geneLocation type="plasmid" evidence="2 3">
    <name>pFA1</name>
</geneLocation>
<evidence type="ECO:0000313" key="2">
    <source>
        <dbReference type="EMBL" id="BDD11624.1"/>
    </source>
</evidence>
<keyword evidence="3" id="KW-1185">Reference proteome</keyword>
<evidence type="ECO:0000313" key="3">
    <source>
        <dbReference type="Proteomes" id="UP001348817"/>
    </source>
</evidence>
<sequence length="390" mass="44519">MKKRLIPFAILYSMWACESNKGKIQSNEPVSCNSSAPTSFIGKQHLSTTYLSQINSIKTNPELASNTEGMVLIPAGTFNMGGDYSDEFAGMPQTALSQNDEFPKHKVRIDNFWIDEHEVTNAEFRKFIESTGYITTAEQPINWEELKLQLPPNTPRPAEENLQPASLVFNYAEKNASKRHLENWWTLTRGANWKHPQGPDSDIKGKDNHPVVHVSWYDAQAYAKWAGKRLPTEAEWEYAMRGGLIDKMYPWGNEKTESGKHMTNHLQGEFPYFNTAEDGFERTSPVKSFPPNGYGLYDMAGNVWEWTSDWYGANYYDVLKKESGDLAHNPLGPEVSFEVIGRNEKNKVVRGGSFLCHDDWCSGYRNSRRMRTTPDTGMEHIGFRCVKNYQ</sequence>
<dbReference type="InterPro" id="IPR016187">
    <property type="entry name" value="CTDL_fold"/>
</dbReference>
<dbReference type="Pfam" id="PF03781">
    <property type="entry name" value="FGE-sulfatase"/>
    <property type="match status" value="1"/>
</dbReference>
<dbReference type="Proteomes" id="UP001348817">
    <property type="component" value="Plasmid pFA1"/>
</dbReference>
<dbReference type="EMBL" id="AP025315">
    <property type="protein sequence ID" value="BDD11624.1"/>
    <property type="molecule type" value="Genomic_DNA"/>
</dbReference>
<dbReference type="InterPro" id="IPR042095">
    <property type="entry name" value="SUMF_sf"/>
</dbReference>
<dbReference type="InterPro" id="IPR051043">
    <property type="entry name" value="Sulfatase_Mod_Factor_Kinase"/>
</dbReference>
<dbReference type="InterPro" id="IPR005532">
    <property type="entry name" value="SUMF_dom"/>
</dbReference>
<dbReference type="GO" id="GO:0120147">
    <property type="term" value="F:formylglycine-generating oxidase activity"/>
    <property type="evidence" value="ECO:0007669"/>
    <property type="project" value="TreeGrafter"/>
</dbReference>
<dbReference type="AlphaFoldDB" id="A0AAU9CHH5"/>
<dbReference type="SUPFAM" id="SSF56436">
    <property type="entry name" value="C-type lectin-like"/>
    <property type="match status" value="1"/>
</dbReference>
<keyword evidence="2" id="KW-0614">Plasmid</keyword>